<feature type="signal peptide" evidence="1">
    <location>
        <begin position="1"/>
        <end position="17"/>
    </location>
</feature>
<dbReference type="OMA" id="FRCWNAT"/>
<feature type="chain" id="PRO_5003405260" description="Domain of unknown function WSN domain-containing protein" evidence="1">
    <location>
        <begin position="18"/>
        <end position="223"/>
    </location>
</feature>
<reference evidence="3" key="1">
    <citation type="submission" date="2011-07" db="EMBL/GenBank/DDBJ databases">
        <authorList>
            <consortium name="Caenorhabditis brenneri Sequencing and Analysis Consortium"/>
            <person name="Wilson R.K."/>
        </authorList>
    </citation>
    <scope>NUCLEOTIDE SEQUENCE [LARGE SCALE GENOMIC DNA]</scope>
    <source>
        <strain evidence="3">PB2801</strain>
    </source>
</reference>
<keyword evidence="1" id="KW-0732">Signal</keyword>
<name>G0N6M9_CAEBE</name>
<dbReference type="HOGENOM" id="CLU_098406_0_0_1"/>
<dbReference type="OrthoDB" id="5872587at2759"/>
<dbReference type="STRING" id="135651.G0N6M9"/>
<dbReference type="InParanoid" id="G0N6M9"/>
<keyword evidence="3" id="KW-1185">Reference proteome</keyword>
<accession>G0N6M9</accession>
<dbReference type="eggNOG" id="ENOG502SSB7">
    <property type="taxonomic scope" value="Eukaryota"/>
</dbReference>
<gene>
    <name evidence="2" type="ORF">CAEBREN_11090</name>
</gene>
<evidence type="ECO:0000313" key="3">
    <source>
        <dbReference type="Proteomes" id="UP000008068"/>
    </source>
</evidence>
<organism evidence="3">
    <name type="scientific">Caenorhabditis brenneri</name>
    <name type="common">Nematode worm</name>
    <dbReference type="NCBI Taxonomy" id="135651"/>
    <lineage>
        <taxon>Eukaryota</taxon>
        <taxon>Metazoa</taxon>
        <taxon>Ecdysozoa</taxon>
        <taxon>Nematoda</taxon>
        <taxon>Chromadorea</taxon>
        <taxon>Rhabditida</taxon>
        <taxon>Rhabditina</taxon>
        <taxon>Rhabditomorpha</taxon>
        <taxon>Rhabditoidea</taxon>
        <taxon>Rhabditidae</taxon>
        <taxon>Peloderinae</taxon>
        <taxon>Caenorhabditis</taxon>
    </lineage>
</organism>
<dbReference type="Proteomes" id="UP000008068">
    <property type="component" value="Unassembled WGS sequence"/>
</dbReference>
<protein>
    <recommendedName>
        <fullName evidence="4">Domain of unknown function WSN domain-containing protein</fullName>
    </recommendedName>
</protein>
<evidence type="ECO:0000256" key="1">
    <source>
        <dbReference type="SAM" id="SignalP"/>
    </source>
</evidence>
<dbReference type="EMBL" id="GL379844">
    <property type="protein sequence ID" value="EGT53899.1"/>
    <property type="molecule type" value="Genomic_DNA"/>
</dbReference>
<sequence>MVTILFLCLCLGINVLGEDISNAIATSTSISNNINSGNFSSSPTPTGVDEELTKIATTCLSPQDYELLTGNSNRYHVVGMIIYPLIQESVTIIGLQELRTVLKLPSHVPWKNETEPSEHELASAATIEEYYNLKEPRSIMRSPESPYFFEHNIDTAITYLNKRLPTIRTIYKKTFEEVSVSEVLDKKEIERMIQLLNSTNDKIDKATSKMIRNSRKCWDKSYW</sequence>
<evidence type="ECO:0008006" key="4">
    <source>
        <dbReference type="Google" id="ProtNLM"/>
    </source>
</evidence>
<proteinExistence type="predicted"/>
<evidence type="ECO:0000313" key="2">
    <source>
        <dbReference type="EMBL" id="EGT53899.1"/>
    </source>
</evidence>
<dbReference type="AlphaFoldDB" id="G0N6M9"/>